<gene>
    <name evidence="1" type="ORF">DPMN_127550</name>
</gene>
<protein>
    <submittedName>
        <fullName evidence="1">Uncharacterized protein</fullName>
    </submittedName>
</protein>
<dbReference type="AlphaFoldDB" id="A0A9D4GXZ3"/>
<accession>A0A9D4GXZ3</accession>
<reference evidence="1" key="1">
    <citation type="journal article" date="2019" name="bioRxiv">
        <title>The Genome of the Zebra Mussel, Dreissena polymorpha: A Resource for Invasive Species Research.</title>
        <authorList>
            <person name="McCartney M.A."/>
            <person name="Auch B."/>
            <person name="Kono T."/>
            <person name="Mallez S."/>
            <person name="Zhang Y."/>
            <person name="Obille A."/>
            <person name="Becker A."/>
            <person name="Abrahante J.E."/>
            <person name="Garbe J."/>
            <person name="Badalamenti J.P."/>
            <person name="Herman A."/>
            <person name="Mangelson H."/>
            <person name="Liachko I."/>
            <person name="Sullivan S."/>
            <person name="Sone E.D."/>
            <person name="Koren S."/>
            <person name="Silverstein K.A.T."/>
            <person name="Beckman K.B."/>
            <person name="Gohl D.M."/>
        </authorList>
    </citation>
    <scope>NUCLEOTIDE SEQUENCE</scope>
    <source>
        <strain evidence="1">Duluth1</strain>
        <tissue evidence="1">Whole animal</tissue>
    </source>
</reference>
<evidence type="ECO:0000313" key="1">
    <source>
        <dbReference type="EMBL" id="KAH3825669.1"/>
    </source>
</evidence>
<name>A0A9D4GXZ3_DREPO</name>
<evidence type="ECO:0000313" key="2">
    <source>
        <dbReference type="Proteomes" id="UP000828390"/>
    </source>
</evidence>
<keyword evidence="2" id="KW-1185">Reference proteome</keyword>
<organism evidence="1 2">
    <name type="scientific">Dreissena polymorpha</name>
    <name type="common">Zebra mussel</name>
    <name type="synonym">Mytilus polymorpha</name>
    <dbReference type="NCBI Taxonomy" id="45954"/>
    <lineage>
        <taxon>Eukaryota</taxon>
        <taxon>Metazoa</taxon>
        <taxon>Spiralia</taxon>
        <taxon>Lophotrochozoa</taxon>
        <taxon>Mollusca</taxon>
        <taxon>Bivalvia</taxon>
        <taxon>Autobranchia</taxon>
        <taxon>Heteroconchia</taxon>
        <taxon>Euheterodonta</taxon>
        <taxon>Imparidentia</taxon>
        <taxon>Neoheterodontei</taxon>
        <taxon>Myida</taxon>
        <taxon>Dreissenoidea</taxon>
        <taxon>Dreissenidae</taxon>
        <taxon>Dreissena</taxon>
    </lineage>
</organism>
<comment type="caution">
    <text evidence="1">The sequence shown here is derived from an EMBL/GenBank/DDBJ whole genome shotgun (WGS) entry which is preliminary data.</text>
</comment>
<proteinExistence type="predicted"/>
<dbReference type="Proteomes" id="UP000828390">
    <property type="component" value="Unassembled WGS sequence"/>
</dbReference>
<dbReference type="EMBL" id="JAIWYP010000005">
    <property type="protein sequence ID" value="KAH3825669.1"/>
    <property type="molecule type" value="Genomic_DNA"/>
</dbReference>
<reference evidence="1" key="2">
    <citation type="submission" date="2020-11" db="EMBL/GenBank/DDBJ databases">
        <authorList>
            <person name="McCartney M.A."/>
            <person name="Auch B."/>
            <person name="Kono T."/>
            <person name="Mallez S."/>
            <person name="Becker A."/>
            <person name="Gohl D.M."/>
            <person name="Silverstein K.A.T."/>
            <person name="Koren S."/>
            <person name="Bechman K.B."/>
            <person name="Herman A."/>
            <person name="Abrahante J.E."/>
            <person name="Garbe J."/>
        </authorList>
    </citation>
    <scope>NUCLEOTIDE SEQUENCE</scope>
    <source>
        <strain evidence="1">Duluth1</strain>
        <tissue evidence="1">Whole animal</tissue>
    </source>
</reference>
<sequence length="50" mass="5486">MEGIGGLHHLQEDREAVCTNHMGVGGEAGCTTYMGKRRVGFHHQHGERVV</sequence>